<accession>A0A3G4ZXD9</accession>
<dbReference type="SUPFAM" id="SSF51735">
    <property type="entry name" value="NAD(P)-binding Rossmann-fold domains"/>
    <property type="match status" value="1"/>
</dbReference>
<dbReference type="Gene3D" id="3.40.50.720">
    <property type="entry name" value="NAD(P)-binding Rossmann-like Domain"/>
    <property type="match status" value="1"/>
</dbReference>
<gene>
    <name evidence="5" type="ORF">Edafosvirus8_3</name>
</gene>
<keyword evidence="3" id="KW-0456">Lyase</keyword>
<feature type="domain" description="NAD(P)-binding" evidence="4">
    <location>
        <begin position="5"/>
        <end position="307"/>
    </location>
</feature>
<comment type="cofactor">
    <cofactor evidence="1">
        <name>NAD(+)</name>
        <dbReference type="ChEBI" id="CHEBI:57540"/>
    </cofactor>
</comment>
<dbReference type="GO" id="GO:0008460">
    <property type="term" value="F:dTDP-glucose 4,6-dehydratase activity"/>
    <property type="evidence" value="ECO:0007669"/>
    <property type="project" value="InterPro"/>
</dbReference>
<keyword evidence="2" id="KW-0520">NAD</keyword>
<evidence type="ECO:0000259" key="4">
    <source>
        <dbReference type="Pfam" id="PF16363"/>
    </source>
</evidence>
<dbReference type="Gene3D" id="3.90.25.10">
    <property type="entry name" value="UDP-galactose 4-epimerase, domain 1"/>
    <property type="match status" value="1"/>
</dbReference>
<dbReference type="PANTHER" id="PTHR43000">
    <property type="entry name" value="DTDP-D-GLUCOSE 4,6-DEHYDRATASE-RELATED"/>
    <property type="match status" value="1"/>
</dbReference>
<evidence type="ECO:0000313" key="5">
    <source>
        <dbReference type="EMBL" id="AYV78253.1"/>
    </source>
</evidence>
<dbReference type="GO" id="GO:0009225">
    <property type="term" value="P:nucleotide-sugar metabolic process"/>
    <property type="evidence" value="ECO:0007669"/>
    <property type="project" value="InterPro"/>
</dbReference>
<dbReference type="Pfam" id="PF16363">
    <property type="entry name" value="GDP_Man_Dehyd"/>
    <property type="match status" value="1"/>
</dbReference>
<dbReference type="InterPro" id="IPR005888">
    <property type="entry name" value="dTDP_Gluc_deHydtase"/>
</dbReference>
<evidence type="ECO:0000256" key="1">
    <source>
        <dbReference type="ARBA" id="ARBA00001911"/>
    </source>
</evidence>
<proteinExistence type="predicted"/>
<name>A0A3G4ZXD9_9VIRU</name>
<evidence type="ECO:0000256" key="2">
    <source>
        <dbReference type="ARBA" id="ARBA00023027"/>
    </source>
</evidence>
<reference evidence="5" key="1">
    <citation type="submission" date="2018-10" db="EMBL/GenBank/DDBJ databases">
        <title>Hidden diversity of soil giant viruses.</title>
        <authorList>
            <person name="Schulz F."/>
            <person name="Alteio L."/>
            <person name="Goudeau D."/>
            <person name="Ryan E.M."/>
            <person name="Malmstrom R.R."/>
            <person name="Blanchard J."/>
            <person name="Woyke T."/>
        </authorList>
    </citation>
    <scope>NUCLEOTIDE SEQUENCE</scope>
    <source>
        <strain evidence="5">EDV1</strain>
    </source>
</reference>
<dbReference type="InterPro" id="IPR016040">
    <property type="entry name" value="NAD(P)-bd_dom"/>
</dbReference>
<dbReference type="EMBL" id="MK072073">
    <property type="protein sequence ID" value="AYV78253.1"/>
    <property type="molecule type" value="Genomic_DNA"/>
</dbReference>
<dbReference type="CDD" id="cd05246">
    <property type="entry name" value="dTDP_GD_SDR_e"/>
    <property type="match status" value="1"/>
</dbReference>
<dbReference type="InterPro" id="IPR036291">
    <property type="entry name" value="NAD(P)-bd_dom_sf"/>
</dbReference>
<organism evidence="5">
    <name type="scientific">Edafosvirus sp</name>
    <dbReference type="NCBI Taxonomy" id="2487765"/>
    <lineage>
        <taxon>Viruses</taxon>
        <taxon>Varidnaviria</taxon>
        <taxon>Bamfordvirae</taxon>
        <taxon>Nucleocytoviricota</taxon>
        <taxon>Megaviricetes</taxon>
        <taxon>Imitervirales</taxon>
        <taxon>Mimiviridae</taxon>
        <taxon>Klosneuvirinae</taxon>
    </lineage>
</organism>
<sequence>MKNILVTGGCGFIGSNVINYLVTKYRNINIFNIDRLDYCASLDNITVSNCKNYRFFKGDINSHDLVNHILNEYNIDTVIHFAAQSHVSSSFGNSLQFTKDNVLGTHSLLECCRVFGNITRFIHISTDEVFGEIKLDDPACLENALLQPTNPYACSKAAAEFMVKSYWYSYKLPIIIVRMNNVLGPRQYPEKLIPKFIMLLLNNKKCTIEGIGNNRRNFIHVDDVSSALDIILFKAELGETYNIGTNNEYSVNEITQKLINILKPGELLENNIEYIQDRNFNDFRYSVNSDKIKKLGWKEKVNFDDGLLRTVEWYKNKFQIVQ</sequence>
<evidence type="ECO:0000256" key="3">
    <source>
        <dbReference type="ARBA" id="ARBA00023239"/>
    </source>
</evidence>
<protein>
    <submittedName>
        <fullName evidence="5">Putative dTDP-D-glucose 46-dehydratase</fullName>
    </submittedName>
</protein>
<dbReference type="FunFam" id="3.40.50.720:FF:000304">
    <property type="entry name" value="UDP-glucose 4,6-dehydratase"/>
    <property type="match status" value="1"/>
</dbReference>